<dbReference type="OMA" id="HNAWRRC"/>
<name>A0A803LR02_CHEQI</name>
<evidence type="ECO:0000313" key="2">
    <source>
        <dbReference type="Proteomes" id="UP000596660"/>
    </source>
</evidence>
<protein>
    <recommendedName>
        <fullName evidence="3">Retrotransposon gag domain-containing protein</fullName>
    </recommendedName>
</protein>
<reference evidence="1" key="1">
    <citation type="journal article" date="2017" name="Nature">
        <title>The genome of Chenopodium quinoa.</title>
        <authorList>
            <person name="Jarvis D.E."/>
            <person name="Ho Y.S."/>
            <person name="Lightfoot D.J."/>
            <person name="Schmoeckel S.M."/>
            <person name="Li B."/>
            <person name="Borm T.J.A."/>
            <person name="Ohyanagi H."/>
            <person name="Mineta K."/>
            <person name="Michell C.T."/>
            <person name="Saber N."/>
            <person name="Kharbatia N.M."/>
            <person name="Rupper R.R."/>
            <person name="Sharp A.R."/>
            <person name="Dally N."/>
            <person name="Boughton B.A."/>
            <person name="Woo Y.H."/>
            <person name="Gao G."/>
            <person name="Schijlen E.G.W.M."/>
            <person name="Guo X."/>
            <person name="Momin A.A."/>
            <person name="Negrao S."/>
            <person name="Al-Babili S."/>
            <person name="Gehring C."/>
            <person name="Roessner U."/>
            <person name="Jung C."/>
            <person name="Murphy K."/>
            <person name="Arold S.T."/>
            <person name="Gojobori T."/>
            <person name="van der Linden C.G."/>
            <person name="van Loo E.N."/>
            <person name="Jellen E.N."/>
            <person name="Maughan P.J."/>
            <person name="Tester M."/>
        </authorList>
    </citation>
    <scope>NUCLEOTIDE SEQUENCE [LARGE SCALE GENOMIC DNA]</scope>
    <source>
        <strain evidence="1">cv. PI 614886</strain>
    </source>
</reference>
<dbReference type="PANTHER" id="PTHR37610:SF6">
    <property type="entry name" value="GAG-POLYPEPTIDE OF LTR COPIA-TYPE-RELATED"/>
    <property type="match status" value="1"/>
</dbReference>
<accession>A0A803LR02</accession>
<sequence>MEISLGSKRKYGFVTGTVGRDLSDRIKQEAWDTCNNMIIARILGNVSDSIKKSIMFISNCSQIWRQLEQRYVVANGSRKYQLNKEIYETKQSGKSVTDYYTDLKILWEELESMTSLPPITTTNAEITAFLTALNQH</sequence>
<dbReference type="EnsemblPlants" id="AUR62017381-RA">
    <property type="protein sequence ID" value="AUR62017381-RA:cds"/>
    <property type="gene ID" value="AUR62017381"/>
</dbReference>
<dbReference type="Pfam" id="PF14223">
    <property type="entry name" value="Retrotran_gag_2"/>
    <property type="match status" value="1"/>
</dbReference>
<dbReference type="Proteomes" id="UP000596660">
    <property type="component" value="Unplaced"/>
</dbReference>
<dbReference type="AlphaFoldDB" id="A0A803LR02"/>
<evidence type="ECO:0008006" key="3">
    <source>
        <dbReference type="Google" id="ProtNLM"/>
    </source>
</evidence>
<dbReference type="PANTHER" id="PTHR37610">
    <property type="entry name" value="CCHC-TYPE DOMAIN-CONTAINING PROTEIN"/>
    <property type="match status" value="1"/>
</dbReference>
<dbReference type="Gramene" id="AUR62017381-RA">
    <property type="protein sequence ID" value="AUR62017381-RA:cds"/>
    <property type="gene ID" value="AUR62017381"/>
</dbReference>
<organism evidence="1 2">
    <name type="scientific">Chenopodium quinoa</name>
    <name type="common">Quinoa</name>
    <dbReference type="NCBI Taxonomy" id="63459"/>
    <lineage>
        <taxon>Eukaryota</taxon>
        <taxon>Viridiplantae</taxon>
        <taxon>Streptophyta</taxon>
        <taxon>Embryophyta</taxon>
        <taxon>Tracheophyta</taxon>
        <taxon>Spermatophyta</taxon>
        <taxon>Magnoliopsida</taxon>
        <taxon>eudicotyledons</taxon>
        <taxon>Gunneridae</taxon>
        <taxon>Pentapetalae</taxon>
        <taxon>Caryophyllales</taxon>
        <taxon>Chenopodiaceae</taxon>
        <taxon>Chenopodioideae</taxon>
        <taxon>Atripliceae</taxon>
        <taxon>Chenopodium</taxon>
    </lineage>
</organism>
<reference evidence="1" key="2">
    <citation type="submission" date="2021-03" db="UniProtKB">
        <authorList>
            <consortium name="EnsemblPlants"/>
        </authorList>
    </citation>
    <scope>IDENTIFICATION</scope>
</reference>
<keyword evidence="2" id="KW-1185">Reference proteome</keyword>
<proteinExistence type="predicted"/>
<evidence type="ECO:0000313" key="1">
    <source>
        <dbReference type="EnsemblPlants" id="AUR62017381-RA:cds"/>
    </source>
</evidence>